<keyword evidence="2" id="KW-1185">Reference proteome</keyword>
<evidence type="ECO:0000313" key="1">
    <source>
        <dbReference type="EMBL" id="GIQ90173.1"/>
    </source>
</evidence>
<accession>A0A9K3DAB3</accession>
<dbReference type="Proteomes" id="UP000265618">
    <property type="component" value="Unassembled WGS sequence"/>
</dbReference>
<dbReference type="SUPFAM" id="SSF54928">
    <property type="entry name" value="RNA-binding domain, RBD"/>
    <property type="match status" value="1"/>
</dbReference>
<evidence type="ECO:0008006" key="3">
    <source>
        <dbReference type="Google" id="ProtNLM"/>
    </source>
</evidence>
<reference evidence="1 2" key="1">
    <citation type="journal article" date="2018" name="PLoS ONE">
        <title>The draft genome of Kipferlia bialata reveals reductive genome evolution in fornicate parasites.</title>
        <authorList>
            <person name="Tanifuji G."/>
            <person name="Takabayashi S."/>
            <person name="Kume K."/>
            <person name="Takagi M."/>
            <person name="Nakayama T."/>
            <person name="Kamikawa R."/>
            <person name="Inagaki Y."/>
            <person name="Hashimoto T."/>
        </authorList>
    </citation>
    <scope>NUCLEOTIDE SEQUENCE [LARGE SCALE GENOMIC DNA]</scope>
    <source>
        <strain evidence="1">NY0173</strain>
    </source>
</reference>
<dbReference type="EMBL" id="BDIP01005856">
    <property type="protein sequence ID" value="GIQ90173.1"/>
    <property type="molecule type" value="Genomic_DNA"/>
</dbReference>
<dbReference type="AlphaFoldDB" id="A0A9K3DAB3"/>
<dbReference type="InterPro" id="IPR012677">
    <property type="entry name" value="Nucleotide-bd_a/b_plait_sf"/>
</dbReference>
<comment type="caution">
    <text evidence="1">The sequence shown here is derived from an EMBL/GenBank/DDBJ whole genome shotgun (WGS) entry which is preliminary data.</text>
</comment>
<evidence type="ECO:0000313" key="2">
    <source>
        <dbReference type="Proteomes" id="UP000265618"/>
    </source>
</evidence>
<organism evidence="1 2">
    <name type="scientific">Kipferlia bialata</name>
    <dbReference type="NCBI Taxonomy" id="797122"/>
    <lineage>
        <taxon>Eukaryota</taxon>
        <taxon>Metamonada</taxon>
        <taxon>Carpediemonas-like organisms</taxon>
        <taxon>Kipferlia</taxon>
    </lineage>
</organism>
<protein>
    <recommendedName>
        <fullName evidence="3">RRM domain-containing protein</fullName>
    </recommendedName>
</protein>
<dbReference type="InterPro" id="IPR035979">
    <property type="entry name" value="RBD_domain_sf"/>
</dbReference>
<gene>
    <name evidence="1" type="ORF">KIPB_012866</name>
</gene>
<sequence>AELDDKKGLEDIVADVWEYAEEVAGVNSVTSVTIPRSTRSDLIPDVHPTSDSRMMFFNVDCDSVLVPGEGFIYVSFQTPAQAHAALQSFAGITFMGRRIVGTYVDEIPKEIIPPVVPEPEAQPEAVEAPAEVAAEEEEIDLSFLK</sequence>
<name>A0A9K3DAB3_9EUKA</name>
<dbReference type="Gene3D" id="3.30.70.330">
    <property type="match status" value="1"/>
</dbReference>
<proteinExistence type="predicted"/>
<feature type="non-terminal residue" evidence="1">
    <location>
        <position position="1"/>
    </location>
</feature>
<dbReference type="GO" id="GO:0003676">
    <property type="term" value="F:nucleic acid binding"/>
    <property type="evidence" value="ECO:0007669"/>
    <property type="project" value="InterPro"/>
</dbReference>